<keyword evidence="10" id="KW-1015">Disulfide bond</keyword>
<keyword evidence="13" id="KW-1185">Reference proteome</keyword>
<keyword evidence="7" id="KW-0378">Hydrolase</keyword>
<dbReference type="Gene3D" id="3.30.70.340">
    <property type="entry name" value="Metallocarboxypeptidase-like"/>
    <property type="match status" value="1"/>
</dbReference>
<sequence>MLNRQYDENVKRNYRDYKLIRITPRNEENLDYLKDLFRSQSPYELDFWQPPTHIGGLVDVTVAPEDADIFVKDLDSKQLDYLVAINDLEQ</sequence>
<evidence type="ECO:0000256" key="11">
    <source>
        <dbReference type="ARBA" id="ARBA00069039"/>
    </source>
</evidence>
<evidence type="ECO:0000313" key="14">
    <source>
        <dbReference type="WBParaSite" id="PDA_v2.g3281.t1"/>
    </source>
</evidence>
<evidence type="ECO:0000256" key="2">
    <source>
        <dbReference type="ARBA" id="ARBA00005988"/>
    </source>
</evidence>
<reference evidence="14" key="1">
    <citation type="submission" date="2022-11" db="UniProtKB">
        <authorList>
            <consortium name="WormBaseParasite"/>
        </authorList>
    </citation>
    <scope>IDENTIFICATION</scope>
</reference>
<dbReference type="SUPFAM" id="SSF54897">
    <property type="entry name" value="Protease propeptides/inhibitors"/>
    <property type="match status" value="1"/>
</dbReference>
<feature type="domain" description="Carboxypeptidase activation peptide" evidence="12">
    <location>
        <begin position="20"/>
        <end position="89"/>
    </location>
</feature>
<dbReference type="InterPro" id="IPR036990">
    <property type="entry name" value="M14A-like_propep"/>
</dbReference>
<protein>
    <recommendedName>
        <fullName evidence="11">Zinc carboxypeptidase A 1</fullName>
    </recommendedName>
</protein>
<name>A0A914QJC4_9BILA</name>
<dbReference type="Pfam" id="PF02244">
    <property type="entry name" value="Propep_M14"/>
    <property type="match status" value="1"/>
</dbReference>
<evidence type="ECO:0000256" key="6">
    <source>
        <dbReference type="ARBA" id="ARBA00022729"/>
    </source>
</evidence>
<keyword evidence="3" id="KW-0121">Carboxypeptidase</keyword>
<accession>A0A914QJC4</accession>
<dbReference type="GO" id="GO:0004180">
    <property type="term" value="F:carboxypeptidase activity"/>
    <property type="evidence" value="ECO:0007669"/>
    <property type="project" value="UniProtKB-KW"/>
</dbReference>
<dbReference type="GO" id="GO:0046872">
    <property type="term" value="F:metal ion binding"/>
    <property type="evidence" value="ECO:0007669"/>
    <property type="project" value="UniProtKB-KW"/>
</dbReference>
<keyword evidence="6" id="KW-0732">Signal</keyword>
<comment type="similarity">
    <text evidence="2">Belongs to the peptidase M14 family.</text>
</comment>
<dbReference type="AlphaFoldDB" id="A0A914QJC4"/>
<evidence type="ECO:0000256" key="10">
    <source>
        <dbReference type="ARBA" id="ARBA00023157"/>
    </source>
</evidence>
<keyword evidence="5" id="KW-0479">Metal-binding</keyword>
<dbReference type="WBParaSite" id="PDA_v2.g3281.t1">
    <property type="protein sequence ID" value="PDA_v2.g3281.t1"/>
    <property type="gene ID" value="PDA_v2.g3281"/>
</dbReference>
<keyword evidence="4" id="KW-0645">Protease</keyword>
<evidence type="ECO:0000259" key="12">
    <source>
        <dbReference type="Pfam" id="PF02244"/>
    </source>
</evidence>
<evidence type="ECO:0000256" key="1">
    <source>
        <dbReference type="ARBA" id="ARBA00001947"/>
    </source>
</evidence>
<evidence type="ECO:0000256" key="9">
    <source>
        <dbReference type="ARBA" id="ARBA00023049"/>
    </source>
</evidence>
<keyword evidence="8" id="KW-0862">Zinc</keyword>
<dbReference type="Proteomes" id="UP000887578">
    <property type="component" value="Unplaced"/>
</dbReference>
<proteinExistence type="inferred from homology"/>
<organism evidence="13 14">
    <name type="scientific">Panagrolaimus davidi</name>
    <dbReference type="NCBI Taxonomy" id="227884"/>
    <lineage>
        <taxon>Eukaryota</taxon>
        <taxon>Metazoa</taxon>
        <taxon>Ecdysozoa</taxon>
        <taxon>Nematoda</taxon>
        <taxon>Chromadorea</taxon>
        <taxon>Rhabditida</taxon>
        <taxon>Tylenchina</taxon>
        <taxon>Panagrolaimomorpha</taxon>
        <taxon>Panagrolaimoidea</taxon>
        <taxon>Panagrolaimidae</taxon>
        <taxon>Panagrolaimus</taxon>
    </lineage>
</organism>
<evidence type="ECO:0000256" key="5">
    <source>
        <dbReference type="ARBA" id="ARBA00022723"/>
    </source>
</evidence>
<dbReference type="InterPro" id="IPR003146">
    <property type="entry name" value="M14A_act_pep"/>
</dbReference>
<keyword evidence="9" id="KW-0482">Metalloprotease</keyword>
<evidence type="ECO:0000256" key="8">
    <source>
        <dbReference type="ARBA" id="ARBA00022833"/>
    </source>
</evidence>
<evidence type="ECO:0000313" key="13">
    <source>
        <dbReference type="Proteomes" id="UP000887578"/>
    </source>
</evidence>
<dbReference type="GO" id="GO:0008237">
    <property type="term" value="F:metallopeptidase activity"/>
    <property type="evidence" value="ECO:0007669"/>
    <property type="project" value="UniProtKB-KW"/>
</dbReference>
<comment type="cofactor">
    <cofactor evidence="1">
        <name>Zn(2+)</name>
        <dbReference type="ChEBI" id="CHEBI:29105"/>
    </cofactor>
</comment>
<dbReference type="GO" id="GO:0006508">
    <property type="term" value="P:proteolysis"/>
    <property type="evidence" value="ECO:0007669"/>
    <property type="project" value="UniProtKB-KW"/>
</dbReference>
<evidence type="ECO:0000256" key="4">
    <source>
        <dbReference type="ARBA" id="ARBA00022670"/>
    </source>
</evidence>
<evidence type="ECO:0000256" key="7">
    <source>
        <dbReference type="ARBA" id="ARBA00022801"/>
    </source>
</evidence>
<evidence type="ECO:0000256" key="3">
    <source>
        <dbReference type="ARBA" id="ARBA00022645"/>
    </source>
</evidence>
<dbReference type="FunFam" id="3.30.70.340:FF:000002">
    <property type="entry name" value="Carboxypeptidase A"/>
    <property type="match status" value="1"/>
</dbReference>